<feature type="region of interest" description="Disordered" evidence="3">
    <location>
        <begin position="3928"/>
        <end position="3949"/>
    </location>
</feature>
<dbReference type="GO" id="GO:0005634">
    <property type="term" value="C:nucleus"/>
    <property type="evidence" value="ECO:0007669"/>
    <property type="project" value="TreeGrafter"/>
</dbReference>
<evidence type="ECO:0000256" key="2">
    <source>
        <dbReference type="ARBA" id="ARBA00022786"/>
    </source>
</evidence>
<feature type="compositionally biased region" description="Polar residues" evidence="3">
    <location>
        <begin position="668"/>
        <end position="689"/>
    </location>
</feature>
<evidence type="ECO:0000256" key="1">
    <source>
        <dbReference type="ARBA" id="ARBA00022679"/>
    </source>
</evidence>
<feature type="compositionally biased region" description="Low complexity" evidence="3">
    <location>
        <begin position="1274"/>
        <end position="1294"/>
    </location>
</feature>
<evidence type="ECO:0000313" key="5">
    <source>
        <dbReference type="Proteomes" id="UP000095281"/>
    </source>
</evidence>
<keyword evidence="1" id="KW-0808">Transferase</keyword>
<feature type="region of interest" description="Disordered" evidence="3">
    <location>
        <begin position="668"/>
        <end position="692"/>
    </location>
</feature>
<keyword evidence="2" id="KW-0833">Ubl conjugation pathway</keyword>
<feature type="domain" description="UBC core" evidence="4">
    <location>
        <begin position="4347"/>
        <end position="4514"/>
    </location>
</feature>
<feature type="compositionally biased region" description="Polar residues" evidence="3">
    <location>
        <begin position="1530"/>
        <end position="1543"/>
    </location>
</feature>
<dbReference type="CDD" id="cd23810">
    <property type="entry name" value="UBCc_BIRC6"/>
    <property type="match status" value="1"/>
</dbReference>
<organism evidence="5 6">
    <name type="scientific">Meloidogyne hapla</name>
    <name type="common">Root-knot nematode worm</name>
    <dbReference type="NCBI Taxonomy" id="6305"/>
    <lineage>
        <taxon>Eukaryota</taxon>
        <taxon>Metazoa</taxon>
        <taxon>Ecdysozoa</taxon>
        <taxon>Nematoda</taxon>
        <taxon>Chromadorea</taxon>
        <taxon>Rhabditida</taxon>
        <taxon>Tylenchina</taxon>
        <taxon>Tylenchomorpha</taxon>
        <taxon>Tylenchoidea</taxon>
        <taxon>Meloidogynidae</taxon>
        <taxon>Meloidogyninae</taxon>
        <taxon>Meloidogyne</taxon>
    </lineage>
</organism>
<dbReference type="OMA" id="IWHNINV"/>
<feature type="region of interest" description="Disordered" evidence="3">
    <location>
        <begin position="1523"/>
        <end position="1543"/>
    </location>
</feature>
<feature type="compositionally biased region" description="Low complexity" evidence="3">
    <location>
        <begin position="2350"/>
        <end position="2360"/>
    </location>
</feature>
<dbReference type="PANTHER" id="PTHR46116:SF39">
    <property type="entry name" value="BACULOVIRAL IAP REPEAT-CONTAINING PROTEIN 6"/>
    <property type="match status" value="1"/>
</dbReference>
<evidence type="ECO:0000256" key="3">
    <source>
        <dbReference type="SAM" id="MobiDB-lite"/>
    </source>
</evidence>
<feature type="compositionally biased region" description="Polar residues" evidence="3">
    <location>
        <begin position="4191"/>
        <end position="4201"/>
    </location>
</feature>
<sequence length="4607" mass="514776">MIHIQRLILTIENRAHKELLRIAINGLKNDDGKPITEGQRVVSQLKALDTLIWLLEEWKSNVHSSELQTLTRNAIHKFSDLLLDSIPSILQSAYIDSLSRTISHKWTILLCDFIQMAQWLPSGLSSNTTYQFMNTLLDGIIKLLEELFKIQCASSLHWFFVLIGNVIEDCTISPLSAQFPQLSLKADQLMNKCVEILTLIGRSWSKQWTNSLHSKLSREYGLSGFIFDETMFDYPIKILSSVSGVVQPPSTTQSDQQPPTNSKKGCLSKQKTPKSSTSFTTSQQPKLVWATAKPSFDEIYNENKQQSSPWFAAPGSPYIPPPNFNGNFSVDQDPWSINPSINAFQQWSNSPNYGFDNSNLISDLIEDSKLAIEQTKYALEQSKLCRQMVENQQTTSTTNSSGIRPENNKFPLTFCSTASILSDSAIDEMDWMDMFFIDDSTDCNLRFYGDILNNEGIQGSNMSENMPSSDYGEFNWKDVIETNNKNANQSNNNTLPQSTSLHRHHLLINHLPGLLETEPLFFSCVYGTDHIRVLNEKDNENFDLPTTFSSVLTKKGGTCVVGSEQKDKVDDIYSLKHQLQYQQHRLKSRQQNFSTNSVNDNNSNNALMDIFAAASVTENSTLDNKTDNLSTKELNTATDSNVVNTQSEVNVTSQIPSGENTPATLGLSSASTFGVPTTPKTTPFQLTPTPLSPIGSEADLEELGMLSGENDVDQQKSESLPLQNFGSDAQINQQLNRKFSPHSLYSNQLPRISLCIDRMTAGAQKFVVLDFGCKVLLSDLIVPASEYMSSLRIDAWLKDEKTDSIFVASCSEIGAKSLTISDLLPPIICRFLKLTYTVRQLYNESCTVNLGQFFGTQIADSEEKLETKNILCDFILMAEHLKIAYEISANAIKGILRDGNPTFETIRRRSIRHQYQECFDLRLKYNIVRNLISRMQMDNKVLDGDEKKELKQQQSGWSMSGLEHLAVMAHRLIALLNLYSTISDARKKIVLPPTNQFLPIVPFSQNNLLSLDTAVLHFGLFCMDSLPRLRAECISWLFHYGVYTNWWGKFFVEVLNQHFASKMCQKNLDSAFILLSYLCSETVKYPRFQTNIIQQLAESVLTQLGVSENDTNVTTFQQPKSSNFKILLSWTLMLISSAFDIIISKKRQNDRWLFLGGDFGRSNSGILDQNTSTTCPALQRGYAIKKKYGTAKFTGPSGFGNVPSGAPSSSSQSKMITPVKNHYKTLIDKLEKMKQSETISLAKLEKLKVHLLHIQSLYSNFNQLNPEDKEKSGKFPGKSGKTSKSTASTSAAITDTKSTKTRQYSIHLRLSPQLCRLFVKSLLQLLCEHSTDTTQLQIQTLLLIFKVIAKICVHGSAQPIPVSVAFDTHLQQLFTLAFNDFDEPWIRHALLSMFLDISEAEIRSLSRVTQVMDASMSTAKPEEKMDTEGDDAKRRKEEQTANDLLNELPPDAPSEKILQQIEKTINETLFNDDDEIIAEEIIADDTTADLAIVDEGHNQFFDNLIDTTLSEATTMAAANLAPSASNSQNVGVTESSSNDPSSEINHHFDQIALQIFNASRLRLANNLNIQPIALSVDLQYDFCVDEKQAYSNCSDSVFLQDTLIRNSFRRLLLLRSLPPSNSSNDENTNEEKRDEAMGQCMQTIMNTIDQLFANLRAETRSTTIRPAFVERLLDFYWQYQSNIGAFLNSKSNLAVAKSPLFTVPALSDNAACALISYAADNPFISELVWTRVLTTLNTSIQKMPYLIESIVGSGKLFGFFQYFCFIGPSCRIPNMPPNTEIGPSLDIVFEYFVHLLINKSESSLVASVIDILLDVLISVFSKRNFITLSKFSLGALLKISSVLAQFTQKYVNNCNLSKVARLYCVLLVYSKKMLQRAIDPDAVGQFLPADDENASASASNLFGMYSHYGNGHSFSVINAPPKNICFSNMDSEQCFGINNDPFDFIGGPAMTTYEKMDGNVNNWGVSTPPFSSAFSSSGIPITSSLSKKKTTPKTTKSMLQQKTGIASISNMPVDEEHLEILDQTDPANSYFGMCPTAWITVGPGSMPPPPPPHYGVPFHPWIGTTSTRKVNKRMANGCPSVVVMHANKVETVLCNLFKAICVVARENRDFAPMLLEEDLNVFLSDSFEFLSHCVLNSGQTLDNISMEKWKIVTLADAVLFSVLTITKHFEINSDLNDTVDESSRRLMQLLVNILLKSNNSNIASRQISKMQTESSTSFGVVASQKMSDRNNLIAQGDNTIPFADSDLPSSSNTEILSGENLSSKNQNQQPMPLSPLIAFLLLQITKIPTGRRLFSEMGGHNFIAEQLKQSIRAFAEMSSSAWPQGSAAFTDVQRQLRIIASQISGTVISQQHQQKSQQQSDGNKIICGSGPYQNNGNNPTVDKPSAYSQNTWIANPNQQQPFGTNQFGGAGVFKNVTFGNGLSSANGVTNTAGTAKKQISSKCIGSSTLGASEQREPQIYNYAPNCEIFFELDQFIIFFSGSIHSSSAMANHLQQLVAAGTTHRRSRNPNWTYHFPVYQQWLDLVLTLPYPIMLNEIVIKPHTSSLSCAPSAVQAELSSDPIGIDWVAVRSPIQTLGCSRITIPTTNYKSPVKAVRLRLKKPLESNSLGLMQIQLNGSTQLAELQQHNTTKQHLELLNLWLTLFHQIVILPNEVKERSKFVLEPALAQQLVQLFLCIHGWPGDDVLKLLYRILLDIETETATLEDQPSISIVKIIIDHLLTNHEMPSPDKLNIQLAELLFTLCSSPLSSKSTITKEQMSQILSRQDDLLHGVVDLLHHLTLQSSTDYLTNSNEDWSRRDSKWMAISLLMWSGSCVIWRNSDPTCAQYKQTLALCSEISPKILMQLSRLSLCDTNYFGTISNNSLYEHVWKASRWLLCSLARAQPELLDQLLDIYGFDESPIPENLIVLDALSHICQSKPAIDRLLNSCSLEIWIQKAVQICEQDQKEEEDLRQLQAIVKCIEELTLMTDVCKLLEQSEYGPAFFRNIMNFLVTATKNSERISTLPQGERKYFHDDVINTVANEVIPIIRSSFINLTRRCLTFGDKHRARIAKYLCKILRDKNEHQQNNYFQPKPLNDFILQILHRLILDDEIIKVHFTDVVEQLPDGVVLHNKILPIHESHRRLVHPIFGCLSDDCVINCGLYTKCSELVPSSHPSDVDTIEDTTTYAAKVSSKKNSSTVKPPLKNTKYSAADHWLKYHGFVPPPSFSSAAPISVDGLQQQSIFQQQAMQQQEPPPDWDWDMEDDWSDDFNSSAPWTPPGPLSHSSSINAVHVALPKFASKSASTSISSAQVDTTEQRKIQLIDANTQLPFDEETTLGELFEQRKNSTGDNAESEDGEHMMLCLSMRYVPETPTSSKKRVSQKTSKIVKKLETKEKPSVPISTLEHFAREGGLVELSKHIYLYRRCLTRLHSCQERLSSDLIERQQRASSNNNNVSASISTASTAQGVPQIVQTLSVPPGFNPSTFIPFEFVDFMDQLPSNFVPPPPSTGLYSNVLGNIPMGQLFNNNEWPPLQPVGLGSNPHSHVLGNVDTGKMPSRQPSMLNSPPVDQFFHNSAHVIVLLGLFLRLEQYGELLIEMDRGKTKQLLRMVLDIHSPITSSSSRVAFLRPRTGNDDSKNNIKSCSITHKNLQQQKNPSFYNYHYYTQKPPTSSSMIKTSTATSLPAKPSQNYQRLGRYVSHEHQAHQEELLLFPFVVLARLFNDFDPADVGIERAQALRDKALKMGIVDVLLTSLAHFSRQPNRLEPLHPVIAEEQPMVELISYVLNAAFRMERLFQLAGTLQQQTMDLQLMIANGGGPTDYIINPTVNSNISNNLTTAIPTTTLSSATIDSTAKSLVTIPSMMTQSSASFATAENTEHPLVITLSDGIELPGPPEIKEVSSAVKTSVNLETTTIAGQISSSNVPPNNAMPASNIANTGSITLTSASLPQQTATTTQTQNDGGYWAKGTGFGSGTTQQQWSLSQHVAKRRQDENNVAALLHILIAFISPHSQRLQEKQSINSNKKDKETTNFGDGIELALPIEELTTSTKSQNEIKKTNETDELVEVDKIGKGGEFPSINLSEEFVELLFRSCLFSTLNSYLMNDSVLDISKRVHAFESVISLVDTIANALPIPLSNLSKFPNAAILDKQGNQDIFDIIFLSGEKQIQKQISHKKKLQQVAAAESELLERLDKLGKNIEIYLSKLQTGHRVNATSGESPLQRNTKRKAWRKTTAANSSKSQADLEEEEELGKLLYLVQSVCSAINKKKRIHSSIEMDVDDQEHNIEEHLNDNIELAQNVASSSNVLLKASDAAERFYCDKLRGLQFETIPFFESMGNNNNTTPIMCIPFHYVTSLNSVGSAGGSALGKRTRRLAQEIVSLSSSLPLSISSSVFVRTCEERLDAMKVLITGPSDTPYANGCFEFDVFFPPDYPNVPMQMNLETTGNRTVRFNPNLYDDGKVCLSILNTWRGRPEERWNADTSSLLQVLVSIQSLILVNEPYFNEPGYERWRNSPAGQQASREYDANIMQMCVRWAMVEQIRNPPKAFTEIVRSHFWMKRDEICDQVEAWIEDIQNYITTHASSGKVLPSYLAGLKKHFETLKMEFKKMTAPLGLENCKSKRFEIEKDGT</sequence>
<dbReference type="SUPFAM" id="SSF54495">
    <property type="entry name" value="UBC-like"/>
    <property type="match status" value="1"/>
</dbReference>
<dbReference type="GO" id="GO:0043066">
    <property type="term" value="P:negative regulation of apoptotic process"/>
    <property type="evidence" value="ECO:0007669"/>
    <property type="project" value="TreeGrafter"/>
</dbReference>
<dbReference type="GO" id="GO:0004869">
    <property type="term" value="F:cysteine-type endopeptidase inhibitor activity"/>
    <property type="evidence" value="ECO:0007669"/>
    <property type="project" value="TreeGrafter"/>
</dbReference>
<dbReference type="FunFam" id="3.10.110.10:FF:000014">
    <property type="entry name" value="Baculoviral IAP repeat-containing protein 6"/>
    <property type="match status" value="1"/>
</dbReference>
<dbReference type="PROSITE" id="PS50127">
    <property type="entry name" value="UBC_2"/>
    <property type="match status" value="1"/>
</dbReference>
<accession>A0A1I8B9C1</accession>
<reference evidence="6" key="1">
    <citation type="submission" date="2016-11" db="UniProtKB">
        <authorList>
            <consortium name="WormBaseParasite"/>
        </authorList>
    </citation>
    <scope>IDENTIFICATION</scope>
</reference>
<feature type="region of interest" description="Disordered" evidence="3">
    <location>
        <begin position="2350"/>
        <end position="2388"/>
    </location>
</feature>
<evidence type="ECO:0000259" key="4">
    <source>
        <dbReference type="PROSITE" id="PS50127"/>
    </source>
</evidence>
<dbReference type="InterPro" id="IPR016135">
    <property type="entry name" value="UBQ-conjugating_enzyme/RWD"/>
</dbReference>
<feature type="compositionally biased region" description="Polar residues" evidence="3">
    <location>
        <begin position="2371"/>
        <end position="2388"/>
    </location>
</feature>
<dbReference type="SMART" id="SM00212">
    <property type="entry name" value="UBCc"/>
    <property type="match status" value="1"/>
</dbReference>
<feature type="compositionally biased region" description="Basic and acidic residues" evidence="3">
    <location>
        <begin position="1420"/>
        <end position="1439"/>
    </location>
</feature>
<feature type="region of interest" description="Disordered" evidence="3">
    <location>
        <begin position="1268"/>
        <end position="1294"/>
    </location>
</feature>
<keyword evidence="5" id="KW-1185">Reference proteome</keyword>
<name>A0A1I8B9C1_MELHA</name>
<proteinExistence type="predicted"/>
<protein>
    <submittedName>
        <fullName evidence="6">UBIQUITIN_CONJUGAT_2 domain-containing protein</fullName>
    </submittedName>
</protein>
<feature type="region of interest" description="Disordered" evidence="3">
    <location>
        <begin position="4191"/>
        <end position="4221"/>
    </location>
</feature>
<dbReference type="Pfam" id="PF00179">
    <property type="entry name" value="UQ_con"/>
    <property type="match status" value="1"/>
</dbReference>
<dbReference type="InterPro" id="IPR000608">
    <property type="entry name" value="UBC"/>
</dbReference>
<dbReference type="GO" id="GO:0016740">
    <property type="term" value="F:transferase activity"/>
    <property type="evidence" value="ECO:0007669"/>
    <property type="project" value="UniProtKB-KW"/>
</dbReference>
<dbReference type="Proteomes" id="UP000095281">
    <property type="component" value="Unplaced"/>
</dbReference>
<feature type="compositionally biased region" description="Low complexity" evidence="3">
    <location>
        <begin position="3929"/>
        <end position="3938"/>
    </location>
</feature>
<feature type="region of interest" description="Disordered" evidence="3">
    <location>
        <begin position="1413"/>
        <end position="1451"/>
    </location>
</feature>
<dbReference type="WBParaSite" id="MhA1_Contig1687.frz3.gene1">
    <property type="protein sequence ID" value="MhA1_Contig1687.frz3.gene1"/>
    <property type="gene ID" value="MhA1_Contig1687.frz3.gene1"/>
</dbReference>
<dbReference type="PANTHER" id="PTHR46116">
    <property type="entry name" value="(E3-INDEPENDENT) E2 UBIQUITIN-CONJUGATING ENZYME"/>
    <property type="match status" value="1"/>
</dbReference>
<feature type="compositionally biased region" description="Low complexity" evidence="3">
    <location>
        <begin position="247"/>
        <end position="282"/>
    </location>
</feature>
<dbReference type="Gene3D" id="3.10.110.10">
    <property type="entry name" value="Ubiquitin Conjugating Enzyme"/>
    <property type="match status" value="1"/>
</dbReference>
<feature type="region of interest" description="Disordered" evidence="3">
    <location>
        <begin position="245"/>
        <end position="282"/>
    </location>
</feature>
<evidence type="ECO:0000313" key="6">
    <source>
        <dbReference type="WBParaSite" id="MhA1_Contig1687.frz3.gene1"/>
    </source>
</evidence>